<dbReference type="InterPro" id="IPR002048">
    <property type="entry name" value="EF_hand_dom"/>
</dbReference>
<feature type="transmembrane region" description="Helical" evidence="6">
    <location>
        <begin position="6"/>
        <end position="23"/>
    </location>
</feature>
<keyword evidence="6" id="KW-1133">Transmembrane helix</keyword>
<dbReference type="InterPro" id="IPR039647">
    <property type="entry name" value="EF_hand_pair_protein_CML-like"/>
</dbReference>
<feature type="domain" description="EF-hand" evidence="7">
    <location>
        <begin position="72"/>
        <end position="107"/>
    </location>
</feature>
<evidence type="ECO:0000259" key="7">
    <source>
        <dbReference type="PROSITE" id="PS50222"/>
    </source>
</evidence>
<dbReference type="GO" id="GO:0043226">
    <property type="term" value="C:organelle"/>
    <property type="evidence" value="ECO:0007669"/>
    <property type="project" value="UniProtKB-ARBA"/>
</dbReference>
<proteinExistence type="predicted"/>
<evidence type="ECO:0000256" key="3">
    <source>
        <dbReference type="ARBA" id="ARBA00022737"/>
    </source>
</evidence>
<feature type="compositionally biased region" description="Basic and acidic residues" evidence="5">
    <location>
        <begin position="60"/>
        <end position="72"/>
    </location>
</feature>
<feature type="region of interest" description="Disordered" evidence="5">
    <location>
        <begin position="41"/>
        <end position="72"/>
    </location>
</feature>
<dbReference type="EMBL" id="JAKUCV010005464">
    <property type="protein sequence ID" value="KAJ4831055.1"/>
    <property type="molecule type" value="Genomic_DNA"/>
</dbReference>
<dbReference type="GO" id="GO:0005737">
    <property type="term" value="C:cytoplasm"/>
    <property type="evidence" value="ECO:0007669"/>
    <property type="project" value="UniProtKB-ARBA"/>
</dbReference>
<dbReference type="GO" id="GO:0005509">
    <property type="term" value="F:calcium ion binding"/>
    <property type="evidence" value="ECO:0007669"/>
    <property type="project" value="InterPro"/>
</dbReference>
<protein>
    <recommendedName>
        <fullName evidence="7">EF-hand domain-containing protein</fullName>
    </recommendedName>
</protein>
<organism evidence="8 9">
    <name type="scientific">Turnera subulata</name>
    <dbReference type="NCBI Taxonomy" id="218843"/>
    <lineage>
        <taxon>Eukaryota</taxon>
        <taxon>Viridiplantae</taxon>
        <taxon>Streptophyta</taxon>
        <taxon>Embryophyta</taxon>
        <taxon>Tracheophyta</taxon>
        <taxon>Spermatophyta</taxon>
        <taxon>Magnoliopsida</taxon>
        <taxon>eudicotyledons</taxon>
        <taxon>Gunneridae</taxon>
        <taxon>Pentapetalae</taxon>
        <taxon>rosids</taxon>
        <taxon>fabids</taxon>
        <taxon>Malpighiales</taxon>
        <taxon>Passifloraceae</taxon>
        <taxon>Turnera</taxon>
    </lineage>
</organism>
<sequence>MVITILLWLLLFTAGLINIYFYVPSKKLIAWLQSFLPTITQPPPPPPPPPPISSAKTSPSHKEKSGGGGAHHDKAELKSVFATFDKNGDGFITKQELRESLKNIGIFLSEKEVEDMVVKVDSNGDGLIDLDEFCILYKAVAGDDDIGEHQEDGAGEGDLKEAFDVFDRDKDGLISVEELGSVLSSLGLKEGRKFEDLKEMIRKVDMDGDGMVNFDEFKRMMRGGGKLVSVF</sequence>
<gene>
    <name evidence="8" type="ORF">Tsubulata_001796</name>
</gene>
<comment type="function">
    <text evidence="1">Potential calcium sensor.</text>
</comment>
<keyword evidence="4" id="KW-0106">Calcium</keyword>
<comment type="caution">
    <text evidence="8">The sequence shown here is derived from an EMBL/GenBank/DDBJ whole genome shotgun (WGS) entry which is preliminary data.</text>
</comment>
<feature type="domain" description="EF-hand" evidence="7">
    <location>
        <begin position="108"/>
        <end position="143"/>
    </location>
</feature>
<dbReference type="SUPFAM" id="SSF47473">
    <property type="entry name" value="EF-hand"/>
    <property type="match status" value="1"/>
</dbReference>
<evidence type="ECO:0000313" key="8">
    <source>
        <dbReference type="EMBL" id="KAJ4831055.1"/>
    </source>
</evidence>
<dbReference type="SMART" id="SM00054">
    <property type="entry name" value="EFh"/>
    <property type="match status" value="4"/>
</dbReference>
<dbReference type="FunFam" id="1.10.238.10:FF:000178">
    <property type="entry name" value="Calmodulin-2 A"/>
    <property type="match status" value="1"/>
</dbReference>
<dbReference type="InterPro" id="IPR011992">
    <property type="entry name" value="EF-hand-dom_pair"/>
</dbReference>
<dbReference type="Proteomes" id="UP001141552">
    <property type="component" value="Unassembled WGS sequence"/>
</dbReference>
<dbReference type="InterPro" id="IPR018247">
    <property type="entry name" value="EF_Hand_1_Ca_BS"/>
</dbReference>
<keyword evidence="9" id="KW-1185">Reference proteome</keyword>
<accession>A0A9Q0FGJ5</accession>
<dbReference type="PROSITE" id="PS00018">
    <property type="entry name" value="EF_HAND_1"/>
    <property type="match status" value="4"/>
</dbReference>
<dbReference type="Pfam" id="PF13499">
    <property type="entry name" value="EF-hand_7"/>
    <property type="match status" value="2"/>
</dbReference>
<feature type="domain" description="EF-hand" evidence="7">
    <location>
        <begin position="192"/>
        <end position="227"/>
    </location>
</feature>
<feature type="compositionally biased region" description="Pro residues" evidence="5">
    <location>
        <begin position="41"/>
        <end position="52"/>
    </location>
</feature>
<dbReference type="Gene3D" id="1.10.238.10">
    <property type="entry name" value="EF-hand"/>
    <property type="match status" value="2"/>
</dbReference>
<dbReference type="PANTHER" id="PTHR10891">
    <property type="entry name" value="EF-HAND CALCIUM-BINDING DOMAIN CONTAINING PROTEIN"/>
    <property type="match status" value="1"/>
</dbReference>
<evidence type="ECO:0000313" key="9">
    <source>
        <dbReference type="Proteomes" id="UP001141552"/>
    </source>
</evidence>
<keyword evidence="6" id="KW-0472">Membrane</keyword>
<keyword evidence="6" id="KW-0812">Transmembrane</keyword>
<name>A0A9Q0FGJ5_9ROSI</name>
<evidence type="ECO:0000256" key="1">
    <source>
        <dbReference type="ARBA" id="ARBA00003291"/>
    </source>
</evidence>
<dbReference type="OrthoDB" id="26525at2759"/>
<dbReference type="PROSITE" id="PS50222">
    <property type="entry name" value="EF_HAND_2"/>
    <property type="match status" value="4"/>
</dbReference>
<reference evidence="8" key="2">
    <citation type="journal article" date="2023" name="Plants (Basel)">
        <title>Annotation of the Turnera subulata (Passifloraceae) Draft Genome Reveals the S-Locus Evolved after the Divergence of Turneroideae from Passifloroideae in a Stepwise Manner.</title>
        <authorList>
            <person name="Henning P.M."/>
            <person name="Roalson E.H."/>
            <person name="Mir W."/>
            <person name="McCubbin A.G."/>
            <person name="Shore J.S."/>
        </authorList>
    </citation>
    <scope>NUCLEOTIDE SEQUENCE</scope>
    <source>
        <strain evidence="8">F60SS</strain>
    </source>
</reference>
<keyword evidence="2" id="KW-0479">Metal-binding</keyword>
<reference evidence="8" key="1">
    <citation type="submission" date="2022-02" db="EMBL/GenBank/DDBJ databases">
        <authorList>
            <person name="Henning P.M."/>
            <person name="McCubbin A.G."/>
            <person name="Shore J.S."/>
        </authorList>
    </citation>
    <scope>NUCLEOTIDE SEQUENCE</scope>
    <source>
        <strain evidence="8">F60SS</strain>
        <tissue evidence="8">Leaves</tissue>
    </source>
</reference>
<evidence type="ECO:0000256" key="5">
    <source>
        <dbReference type="SAM" id="MobiDB-lite"/>
    </source>
</evidence>
<evidence type="ECO:0000256" key="4">
    <source>
        <dbReference type="ARBA" id="ARBA00022837"/>
    </source>
</evidence>
<evidence type="ECO:0000256" key="6">
    <source>
        <dbReference type="SAM" id="Phobius"/>
    </source>
</evidence>
<dbReference type="FunFam" id="1.10.238.10:FF:000089">
    <property type="entry name" value="calmodulin-like protein 3"/>
    <property type="match status" value="1"/>
</dbReference>
<dbReference type="AlphaFoldDB" id="A0A9Q0FGJ5"/>
<evidence type="ECO:0000256" key="2">
    <source>
        <dbReference type="ARBA" id="ARBA00022723"/>
    </source>
</evidence>
<keyword evidence="3" id="KW-0677">Repeat</keyword>
<feature type="domain" description="EF-hand" evidence="7">
    <location>
        <begin position="154"/>
        <end position="189"/>
    </location>
</feature>